<dbReference type="STRING" id="1458985.BJP34_17985"/>
<dbReference type="AlphaFoldDB" id="A0A1D8TTW1"/>
<dbReference type="EMBL" id="CP017599">
    <property type="protein sequence ID" value="AOX01078.1"/>
    <property type="molecule type" value="Genomic_DNA"/>
</dbReference>
<gene>
    <name evidence="1" type="ORF">BJP34_17985</name>
</gene>
<proteinExistence type="predicted"/>
<dbReference type="RefSeq" id="WP_070393528.1">
    <property type="nucleotide sequence ID" value="NZ_CP017599.1"/>
</dbReference>
<protein>
    <submittedName>
        <fullName evidence="1">Uncharacterized protein</fullName>
    </submittedName>
</protein>
<accession>A0A1D8TTW1</accession>
<name>A0A1D8TTW1_9CYAN</name>
<dbReference type="Proteomes" id="UP000177870">
    <property type="component" value="Chromosome"/>
</dbReference>
<organism evidence="1 2">
    <name type="scientific">Moorena producens PAL-8-15-08-1</name>
    <dbReference type="NCBI Taxonomy" id="1458985"/>
    <lineage>
        <taxon>Bacteria</taxon>
        <taxon>Bacillati</taxon>
        <taxon>Cyanobacteriota</taxon>
        <taxon>Cyanophyceae</taxon>
        <taxon>Coleofasciculales</taxon>
        <taxon>Coleofasciculaceae</taxon>
        <taxon>Moorena</taxon>
    </lineage>
</organism>
<dbReference type="KEGG" id="mpro:BJP34_17985"/>
<evidence type="ECO:0000313" key="2">
    <source>
        <dbReference type="Proteomes" id="UP000177870"/>
    </source>
</evidence>
<evidence type="ECO:0000313" key="1">
    <source>
        <dbReference type="EMBL" id="AOX01078.1"/>
    </source>
</evidence>
<reference evidence="2" key="1">
    <citation type="submission" date="2016-10" db="EMBL/GenBank/DDBJ databases">
        <title>Comparative genomics uncovers the prolific and rare metabolic potential of the cyanobacterial genus Moorea.</title>
        <authorList>
            <person name="Leao T."/>
            <person name="Castelao G."/>
            <person name="Korobeynikov A."/>
            <person name="Monroe E.A."/>
            <person name="Podell S."/>
            <person name="Glukhov E."/>
            <person name="Allen E."/>
            <person name="Gerwick W.H."/>
            <person name="Gerwick L."/>
        </authorList>
    </citation>
    <scope>NUCLEOTIDE SEQUENCE [LARGE SCALE GENOMIC DNA]</scope>
    <source>
        <strain evidence="2">PAL-8-15-08-1</strain>
    </source>
</reference>
<sequence>MTVHESCRIGIGAATRNAPKPATCNLGLWPRYANNLQPWPLATLREQPVTLAFGHATRTTCNLQPATCNLQPATLAFGHATRTTCNLQPATCNLQPWPLATLREQPATCNLQP</sequence>